<evidence type="ECO:0000256" key="8">
    <source>
        <dbReference type="ARBA" id="ARBA00023136"/>
    </source>
</evidence>
<evidence type="ECO:0000313" key="14">
    <source>
        <dbReference type="Proteomes" id="UP000025171"/>
    </source>
</evidence>
<organism evidence="13 14">
    <name type="scientific">Hyphomonas johnsonii MHS-2</name>
    <dbReference type="NCBI Taxonomy" id="1280950"/>
    <lineage>
        <taxon>Bacteria</taxon>
        <taxon>Pseudomonadati</taxon>
        <taxon>Pseudomonadota</taxon>
        <taxon>Alphaproteobacteria</taxon>
        <taxon>Hyphomonadales</taxon>
        <taxon>Hyphomonadaceae</taxon>
        <taxon>Hyphomonas</taxon>
    </lineage>
</organism>
<dbReference type="PATRIC" id="fig|1280950.3.peg.215"/>
<comment type="similarity">
    <text evidence="10 12">Belongs to the fluoride channel Fluc/FEX (TC 1.A.43) family.</text>
</comment>
<protein>
    <recommendedName>
        <fullName evidence="12">Fluoride-specific ion channel FluC</fullName>
    </recommendedName>
</protein>
<reference evidence="13 14" key="1">
    <citation type="journal article" date="2014" name="Antonie Van Leeuwenhoek">
        <title>Hyphomonas beringensis sp. nov. and Hyphomonas chukchiensis sp. nov., isolated from surface seawater of the Bering Sea and Chukchi Sea.</title>
        <authorList>
            <person name="Li C."/>
            <person name="Lai Q."/>
            <person name="Li G."/>
            <person name="Dong C."/>
            <person name="Wang J."/>
            <person name="Liao Y."/>
            <person name="Shao Z."/>
        </authorList>
    </citation>
    <scope>NUCLEOTIDE SEQUENCE [LARGE SCALE GENOMIC DNA]</scope>
    <source>
        <strain evidence="13 14">MHS-2</strain>
    </source>
</reference>
<comment type="catalytic activity">
    <reaction evidence="11">
        <text>fluoride(in) = fluoride(out)</text>
        <dbReference type="Rhea" id="RHEA:76159"/>
        <dbReference type="ChEBI" id="CHEBI:17051"/>
    </reaction>
    <physiologicalReaction direction="left-to-right" evidence="11">
        <dbReference type="Rhea" id="RHEA:76160"/>
    </physiologicalReaction>
</comment>
<keyword evidence="5 12" id="KW-1133">Transmembrane helix</keyword>
<dbReference type="eggNOG" id="COG0239">
    <property type="taxonomic scope" value="Bacteria"/>
</dbReference>
<dbReference type="PANTHER" id="PTHR28259">
    <property type="entry name" value="FLUORIDE EXPORT PROTEIN 1-RELATED"/>
    <property type="match status" value="1"/>
</dbReference>
<dbReference type="NCBIfam" id="TIGR00494">
    <property type="entry name" value="crcB"/>
    <property type="match status" value="1"/>
</dbReference>
<proteinExistence type="inferred from homology"/>
<keyword evidence="8 12" id="KW-0472">Membrane</keyword>
<dbReference type="GO" id="GO:0046872">
    <property type="term" value="F:metal ion binding"/>
    <property type="evidence" value="ECO:0007669"/>
    <property type="project" value="UniProtKB-KW"/>
</dbReference>
<dbReference type="STRING" id="1280950.HJO_01055"/>
<evidence type="ECO:0000256" key="10">
    <source>
        <dbReference type="ARBA" id="ARBA00035120"/>
    </source>
</evidence>
<comment type="function">
    <text evidence="12">Fluoride-specific ion channel. Important for reducing fluoride concentration in the cell, thus reducing its toxicity.</text>
</comment>
<evidence type="ECO:0000256" key="2">
    <source>
        <dbReference type="ARBA" id="ARBA00022475"/>
    </source>
</evidence>
<dbReference type="AlphaFoldDB" id="A0A059FTB5"/>
<feature type="transmembrane region" description="Helical" evidence="12">
    <location>
        <begin position="36"/>
        <end position="56"/>
    </location>
</feature>
<feature type="binding site" evidence="12">
    <location>
        <position position="76"/>
    </location>
    <ligand>
        <name>Na(+)</name>
        <dbReference type="ChEBI" id="CHEBI:29101"/>
        <note>structural</note>
    </ligand>
</feature>
<dbReference type="Proteomes" id="UP000025171">
    <property type="component" value="Unassembled WGS sequence"/>
</dbReference>
<dbReference type="Pfam" id="PF02537">
    <property type="entry name" value="CRCB"/>
    <property type="match status" value="1"/>
</dbReference>
<evidence type="ECO:0000256" key="12">
    <source>
        <dbReference type="HAMAP-Rule" id="MF_00454"/>
    </source>
</evidence>
<comment type="activity regulation">
    <text evidence="12">Na(+) is not transported, but it plays an essential structural role and its presence is essential for fluoride channel function.</text>
</comment>
<evidence type="ECO:0000256" key="11">
    <source>
        <dbReference type="ARBA" id="ARBA00035585"/>
    </source>
</evidence>
<evidence type="ECO:0000256" key="4">
    <source>
        <dbReference type="ARBA" id="ARBA00022692"/>
    </source>
</evidence>
<keyword evidence="12" id="KW-0479">Metal-binding</keyword>
<dbReference type="GO" id="GO:0140114">
    <property type="term" value="P:cellular detoxification of fluoride"/>
    <property type="evidence" value="ECO:0007669"/>
    <property type="project" value="UniProtKB-UniRule"/>
</dbReference>
<feature type="binding site" evidence="12">
    <location>
        <position position="79"/>
    </location>
    <ligand>
        <name>Na(+)</name>
        <dbReference type="ChEBI" id="CHEBI:29101"/>
        <note>structural</note>
    </ligand>
</feature>
<dbReference type="InterPro" id="IPR003691">
    <property type="entry name" value="FluC"/>
</dbReference>
<accession>A0A059FTB5</accession>
<evidence type="ECO:0000256" key="5">
    <source>
        <dbReference type="ARBA" id="ARBA00022989"/>
    </source>
</evidence>
<keyword evidence="3" id="KW-0997">Cell inner membrane</keyword>
<dbReference type="NCBIfam" id="NF010791">
    <property type="entry name" value="PRK14195.1"/>
    <property type="match status" value="1"/>
</dbReference>
<keyword evidence="2 12" id="KW-1003">Cell membrane</keyword>
<dbReference type="EMBL" id="ARYK01000001">
    <property type="protein sequence ID" value="KCZ93920.1"/>
    <property type="molecule type" value="Genomic_DNA"/>
</dbReference>
<dbReference type="OrthoDB" id="9806299at2"/>
<keyword evidence="14" id="KW-1185">Reference proteome</keyword>
<sequence length="127" mass="13209">MNGFLAVAAGGAIGAALRHGVSQVSLRHLPQGWPHGTFTVNIIGSLAMGVLIGWLALKAEGISQTTRLFLATGVLGGFTTFSAFSLEVAEFIRSDNVGKAFAYAGLSLALGVSALFVGLWIARRMFA</sequence>
<keyword evidence="7 12" id="KW-0406">Ion transport</keyword>
<dbReference type="HAMAP" id="MF_00454">
    <property type="entry name" value="FluC"/>
    <property type="match status" value="1"/>
</dbReference>
<gene>
    <name evidence="12" type="primary">fluC</name>
    <name evidence="12" type="synonym">crcB</name>
    <name evidence="13" type="ORF">HJO_01055</name>
</gene>
<keyword evidence="6 12" id="KW-0915">Sodium</keyword>
<comment type="subcellular location">
    <subcellularLocation>
        <location evidence="1 12">Cell membrane</location>
        <topology evidence="1 12">Multi-pass membrane protein</topology>
    </subcellularLocation>
</comment>
<dbReference type="GO" id="GO:0062054">
    <property type="term" value="F:fluoride channel activity"/>
    <property type="evidence" value="ECO:0007669"/>
    <property type="project" value="UniProtKB-UniRule"/>
</dbReference>
<feature type="transmembrane region" description="Helical" evidence="12">
    <location>
        <begin position="100"/>
        <end position="122"/>
    </location>
</feature>
<evidence type="ECO:0000256" key="6">
    <source>
        <dbReference type="ARBA" id="ARBA00023053"/>
    </source>
</evidence>
<dbReference type="PANTHER" id="PTHR28259:SF1">
    <property type="entry name" value="FLUORIDE EXPORT PROTEIN 1-RELATED"/>
    <property type="match status" value="1"/>
</dbReference>
<evidence type="ECO:0000256" key="9">
    <source>
        <dbReference type="ARBA" id="ARBA00023303"/>
    </source>
</evidence>
<dbReference type="RefSeq" id="WP_035612649.1">
    <property type="nucleotide sequence ID" value="NZ_ARYK01000001.1"/>
</dbReference>
<keyword evidence="4 12" id="KW-0812">Transmembrane</keyword>
<evidence type="ECO:0000256" key="1">
    <source>
        <dbReference type="ARBA" id="ARBA00004651"/>
    </source>
</evidence>
<evidence type="ECO:0000313" key="13">
    <source>
        <dbReference type="EMBL" id="KCZ93920.1"/>
    </source>
</evidence>
<dbReference type="GO" id="GO:0005886">
    <property type="term" value="C:plasma membrane"/>
    <property type="evidence" value="ECO:0007669"/>
    <property type="project" value="UniProtKB-SubCell"/>
</dbReference>
<evidence type="ECO:0000256" key="7">
    <source>
        <dbReference type="ARBA" id="ARBA00023065"/>
    </source>
</evidence>
<keyword evidence="12" id="KW-0813">Transport</keyword>
<name>A0A059FTB5_9PROT</name>
<keyword evidence="9 12" id="KW-0407">Ion channel</keyword>
<evidence type="ECO:0000256" key="3">
    <source>
        <dbReference type="ARBA" id="ARBA00022519"/>
    </source>
</evidence>
<feature type="transmembrane region" description="Helical" evidence="12">
    <location>
        <begin position="68"/>
        <end position="88"/>
    </location>
</feature>
<comment type="caution">
    <text evidence="13">The sequence shown here is derived from an EMBL/GenBank/DDBJ whole genome shotgun (WGS) entry which is preliminary data.</text>
</comment>